<dbReference type="PANTHER" id="PTHR22913:SF12">
    <property type="entry name" value="MANNURONAN SYNTHASE"/>
    <property type="match status" value="1"/>
</dbReference>
<feature type="compositionally biased region" description="Low complexity" evidence="6">
    <location>
        <begin position="412"/>
        <end position="427"/>
    </location>
</feature>
<feature type="transmembrane region" description="Helical" evidence="7">
    <location>
        <begin position="318"/>
        <end position="337"/>
    </location>
</feature>
<keyword evidence="2" id="KW-1003">Cell membrane</keyword>
<keyword evidence="5 7" id="KW-0472">Membrane</keyword>
<accession>A0ABT2PFD3</accession>
<sequence>MQFALWLLPFGAFGIISWGFWLIRKFLSAITKPVVSDFRTTTTVVVPSFHEDPDVLMRCLATWVRQGPTRILVVLDVADTEAQTRITSLGLPHVEAVMFEHHGKRSALGCGMRLVDTELVIFVDSDTAWEEGMHAAIQMPFIDPAVGAVSTRQNVYRPKSSIWRRVADWIIDLRYTDYVPAMGRYGGVICASGRTAAYRTNVIVPQVERLEHEIFFGRECVAGDDGRMTWLVLSQGFRVAHQDSARALSMFPGTFRAFVKQRVRWSRNSYRCYLTAIGKGWIFKAPLISQIAMMQILLTPFTMLVAVAYVFLALRSDHALIAFALAVVWVIVGRGIRGFSHLWRRPEDIIILPLVTAVIIMVSLPIKVYALFTMNKQGWLTRSAATQGGEGQTEASLGTETERADASPAETGSPGAGSPDAGSAAAGQIDTESADAPAPAVVQRVS</sequence>
<evidence type="ECO:0000256" key="2">
    <source>
        <dbReference type="ARBA" id="ARBA00022475"/>
    </source>
</evidence>
<evidence type="ECO:0000313" key="8">
    <source>
        <dbReference type="EMBL" id="MCT9002593.1"/>
    </source>
</evidence>
<feature type="transmembrane region" description="Helical" evidence="7">
    <location>
        <begin position="349"/>
        <end position="372"/>
    </location>
</feature>
<evidence type="ECO:0000256" key="1">
    <source>
        <dbReference type="ARBA" id="ARBA00004236"/>
    </source>
</evidence>
<evidence type="ECO:0000256" key="3">
    <source>
        <dbReference type="ARBA" id="ARBA00022676"/>
    </source>
</evidence>
<name>A0ABT2PFD3_9MICO</name>
<dbReference type="Gene3D" id="3.90.550.10">
    <property type="entry name" value="Spore Coat Polysaccharide Biosynthesis Protein SpsA, Chain A"/>
    <property type="match status" value="1"/>
</dbReference>
<keyword evidence="3 8" id="KW-0328">Glycosyltransferase</keyword>
<proteinExistence type="predicted"/>
<feature type="transmembrane region" description="Helical" evidence="7">
    <location>
        <begin position="291"/>
        <end position="312"/>
    </location>
</feature>
<keyword evidence="7" id="KW-1133">Transmembrane helix</keyword>
<dbReference type="EMBL" id="JAODOR010000011">
    <property type="protein sequence ID" value="MCT9002593.1"/>
    <property type="molecule type" value="Genomic_DNA"/>
</dbReference>
<gene>
    <name evidence="8" type="ORF">N4R40_09490</name>
</gene>
<evidence type="ECO:0000256" key="7">
    <source>
        <dbReference type="SAM" id="Phobius"/>
    </source>
</evidence>
<dbReference type="SUPFAM" id="SSF53448">
    <property type="entry name" value="Nucleotide-diphospho-sugar transferases"/>
    <property type="match status" value="1"/>
</dbReference>
<protein>
    <submittedName>
        <fullName evidence="8">Glycosyltransferase</fullName>
        <ecNumber evidence="8">2.4.-.-</ecNumber>
    </submittedName>
</protein>
<comment type="caution">
    <text evidence="8">The sequence shown here is derived from an EMBL/GenBank/DDBJ whole genome shotgun (WGS) entry which is preliminary data.</text>
</comment>
<dbReference type="Proteomes" id="UP001300496">
    <property type="component" value="Unassembled WGS sequence"/>
</dbReference>
<dbReference type="PANTHER" id="PTHR22913">
    <property type="entry name" value="HYALURONAN SYNTHASE"/>
    <property type="match status" value="1"/>
</dbReference>
<evidence type="ECO:0000256" key="6">
    <source>
        <dbReference type="SAM" id="MobiDB-lite"/>
    </source>
</evidence>
<keyword evidence="9" id="KW-1185">Reference proteome</keyword>
<dbReference type="EC" id="2.4.-.-" evidence="8"/>
<dbReference type="GO" id="GO:0016757">
    <property type="term" value="F:glycosyltransferase activity"/>
    <property type="evidence" value="ECO:0007669"/>
    <property type="project" value="UniProtKB-KW"/>
</dbReference>
<evidence type="ECO:0000313" key="9">
    <source>
        <dbReference type="Proteomes" id="UP001300496"/>
    </source>
</evidence>
<feature type="transmembrane region" description="Helical" evidence="7">
    <location>
        <begin position="6"/>
        <end position="23"/>
    </location>
</feature>
<comment type="subcellular location">
    <subcellularLocation>
        <location evidence="1">Cell membrane</location>
    </subcellularLocation>
</comment>
<evidence type="ECO:0000256" key="4">
    <source>
        <dbReference type="ARBA" id="ARBA00022679"/>
    </source>
</evidence>
<dbReference type="InterPro" id="IPR029044">
    <property type="entry name" value="Nucleotide-diphossugar_trans"/>
</dbReference>
<keyword evidence="4 8" id="KW-0808">Transferase</keyword>
<feature type="region of interest" description="Disordered" evidence="6">
    <location>
        <begin position="385"/>
        <end position="446"/>
    </location>
</feature>
<reference evidence="8 9" key="1">
    <citation type="journal article" date="2024" name="Int. J. Syst. Evol. Microbiol.">
        <title>Microbacterium memoriense sp. nov., a member of the Actinomycetota from marine beach sediment of the north coast of Portugal.</title>
        <authorList>
            <person name="Santos J.D.N.D."/>
            <person name="Klimek D."/>
            <person name="Calusinska M."/>
            <person name="Lobo-da-Cunha A."/>
            <person name="Catita J."/>
            <person name="Goncalves H."/>
            <person name="Gonzalez I."/>
            <person name="Lage O.M."/>
        </authorList>
    </citation>
    <scope>NUCLEOTIDE SEQUENCE [LARGE SCALE GENOMIC DNA]</scope>
    <source>
        <strain evidence="8 9">PMIC_1C1B</strain>
    </source>
</reference>
<organism evidence="8 9">
    <name type="scientific">Microbacterium memoriense</name>
    <dbReference type="NCBI Taxonomy" id="2978350"/>
    <lineage>
        <taxon>Bacteria</taxon>
        <taxon>Bacillati</taxon>
        <taxon>Actinomycetota</taxon>
        <taxon>Actinomycetes</taxon>
        <taxon>Micrococcales</taxon>
        <taxon>Microbacteriaceae</taxon>
        <taxon>Microbacterium</taxon>
    </lineage>
</organism>
<keyword evidence="7" id="KW-0812">Transmembrane</keyword>
<evidence type="ECO:0000256" key="5">
    <source>
        <dbReference type="ARBA" id="ARBA00023136"/>
    </source>
</evidence>
<dbReference type="Pfam" id="PF13641">
    <property type="entry name" value="Glyco_tranf_2_3"/>
    <property type="match status" value="1"/>
</dbReference>